<comment type="catalytic activity">
    <reaction evidence="12">
        <text>L-valine + 2-oxoglutarate = 3-methyl-2-oxobutanoate + L-glutamate</text>
        <dbReference type="Rhea" id="RHEA:24813"/>
        <dbReference type="ChEBI" id="CHEBI:11851"/>
        <dbReference type="ChEBI" id="CHEBI:16810"/>
        <dbReference type="ChEBI" id="CHEBI:29985"/>
        <dbReference type="ChEBI" id="CHEBI:57762"/>
        <dbReference type="EC" id="2.6.1.42"/>
    </reaction>
</comment>
<comment type="pathway">
    <text evidence="5">Amino-acid biosynthesis; L-leucine biosynthesis; L-leucine from 3-methyl-2-oxobutanoate: step 4/4.</text>
</comment>
<dbReference type="GO" id="GO:0008652">
    <property type="term" value="P:amino acid biosynthetic process"/>
    <property type="evidence" value="ECO:0007669"/>
    <property type="project" value="UniProtKB-ARBA"/>
</dbReference>
<dbReference type="EMBL" id="CP003380">
    <property type="protein sequence ID" value="AFJ02325.1"/>
    <property type="molecule type" value="Genomic_DNA"/>
</dbReference>
<evidence type="ECO:0000256" key="10">
    <source>
        <dbReference type="ARBA" id="ARBA00035633"/>
    </source>
</evidence>
<dbReference type="InterPro" id="IPR043131">
    <property type="entry name" value="BCAT-like_N"/>
</dbReference>
<dbReference type="EC" id="4.1.3.38" evidence="11"/>
<reference evidence="19 20" key="1">
    <citation type="journal article" date="2012" name="J. Bacteriol.">
        <title>Complete genome sequences of Methylophaga sp. strain JAM1 and Methylophaga sp. strain JAM7.</title>
        <authorList>
            <person name="Villeneuve C."/>
            <person name="Martineau C."/>
            <person name="Mauffrey F."/>
            <person name="Villemur R."/>
        </authorList>
    </citation>
    <scope>NUCLEOTIDE SEQUENCE [LARGE SCALE GENOMIC DNA]</scope>
    <source>
        <strain evidence="19 20">JAM7</strain>
    </source>
</reference>
<dbReference type="InterPro" id="IPR050571">
    <property type="entry name" value="Class-IV_PLP-Dep_Aminotrnsfr"/>
</dbReference>
<comment type="function">
    <text evidence="16">Involved in the biosynthesis of p-aminobenzoate (PABA), a precursor of tetrahydrofolate. Converts 4-amino-4-deoxychorismate into 4-aminobenzoate (PABA) and pyruvate.</text>
</comment>
<dbReference type="KEGG" id="mec:Q7C_1170"/>
<evidence type="ECO:0000256" key="3">
    <source>
        <dbReference type="ARBA" id="ARBA00004824"/>
    </source>
</evidence>
<dbReference type="GO" id="GO:0008696">
    <property type="term" value="F:4-amino-4-deoxychorismate lyase activity"/>
    <property type="evidence" value="ECO:0007669"/>
    <property type="project" value="UniProtKB-EC"/>
</dbReference>
<evidence type="ECO:0000256" key="2">
    <source>
        <dbReference type="ARBA" id="ARBA00003109"/>
    </source>
</evidence>
<comment type="function">
    <text evidence="2">Acts on leucine, isoleucine and valine.</text>
</comment>
<dbReference type="Proteomes" id="UP000009145">
    <property type="component" value="Chromosome"/>
</dbReference>
<dbReference type="RefSeq" id="WP_014703745.1">
    <property type="nucleotide sequence ID" value="NC_017856.1"/>
</dbReference>
<comment type="pathway">
    <text evidence="3">Amino-acid biosynthesis; L-isoleucine biosynthesis; L-isoleucine from 2-oxobutanoate: step 4/4.</text>
</comment>
<evidence type="ECO:0000313" key="19">
    <source>
        <dbReference type="EMBL" id="AFJ02325.1"/>
    </source>
</evidence>
<dbReference type="GO" id="GO:0052654">
    <property type="term" value="F:L-leucine-2-oxoglutarate transaminase activity"/>
    <property type="evidence" value="ECO:0007669"/>
    <property type="project" value="RHEA"/>
</dbReference>
<comment type="pathway">
    <text evidence="10">Cofactor biosynthesis; tetrahydrofolate biosynthesis; 4-aminobenzoate from chorismate: step 2/2.</text>
</comment>
<evidence type="ECO:0000256" key="5">
    <source>
        <dbReference type="ARBA" id="ARBA00005072"/>
    </source>
</evidence>
<dbReference type="eggNOG" id="COG0115">
    <property type="taxonomic scope" value="Bacteria"/>
</dbReference>
<comment type="catalytic activity">
    <reaction evidence="15">
        <text>4-amino-4-deoxychorismate = 4-aminobenzoate + pyruvate + H(+)</text>
        <dbReference type="Rhea" id="RHEA:16201"/>
        <dbReference type="ChEBI" id="CHEBI:15361"/>
        <dbReference type="ChEBI" id="CHEBI:15378"/>
        <dbReference type="ChEBI" id="CHEBI:17836"/>
        <dbReference type="ChEBI" id="CHEBI:58406"/>
        <dbReference type="EC" id="4.1.3.38"/>
    </reaction>
</comment>
<evidence type="ECO:0000256" key="1">
    <source>
        <dbReference type="ARBA" id="ARBA00001933"/>
    </source>
</evidence>
<evidence type="ECO:0000256" key="18">
    <source>
        <dbReference type="ARBA" id="ARBA00080135"/>
    </source>
</evidence>
<keyword evidence="19" id="KW-0032">Aminotransferase</keyword>
<dbReference type="FunFam" id="3.20.10.10:FF:000002">
    <property type="entry name" value="D-alanine aminotransferase"/>
    <property type="match status" value="1"/>
</dbReference>
<evidence type="ECO:0000256" key="11">
    <source>
        <dbReference type="ARBA" id="ARBA00035676"/>
    </source>
</evidence>
<organism evidence="19 20">
    <name type="scientific">Methylophaga frappieri (strain ATCC BAA-2434 / DSM 25690 / JAM7)</name>
    <dbReference type="NCBI Taxonomy" id="754477"/>
    <lineage>
        <taxon>Bacteria</taxon>
        <taxon>Pseudomonadati</taxon>
        <taxon>Pseudomonadota</taxon>
        <taxon>Gammaproteobacteria</taxon>
        <taxon>Thiotrichales</taxon>
        <taxon>Piscirickettsiaceae</taxon>
        <taxon>Methylophaga</taxon>
    </lineage>
</organism>
<dbReference type="PANTHER" id="PTHR42743">
    <property type="entry name" value="AMINO-ACID AMINOTRANSFERASE"/>
    <property type="match status" value="1"/>
</dbReference>
<dbReference type="GO" id="GO:0052656">
    <property type="term" value="F:L-isoleucine-2-oxoglutarate transaminase activity"/>
    <property type="evidence" value="ECO:0007669"/>
    <property type="project" value="RHEA"/>
</dbReference>
<evidence type="ECO:0000256" key="13">
    <source>
        <dbReference type="ARBA" id="ARBA00048798"/>
    </source>
</evidence>
<dbReference type="AlphaFoldDB" id="I1YHD2"/>
<dbReference type="STRING" id="754477.Q7C_1170"/>
<dbReference type="Pfam" id="PF01063">
    <property type="entry name" value="Aminotran_4"/>
    <property type="match status" value="1"/>
</dbReference>
<sequence>MSEVFLNGQFMPAQAAQISVMDRGYLFGDGVYEVIPVYAGKAFLLAGHLARLQRSLDGIDLKNPLDNVSWQTLIQDLIARNQGGDQAVYLQITRGSAPQRDHVFPPAVLPGIFMMSNPLKPIPEHWLKTGIDAITVPDIRWQRCDIKAISLLANCLMKQQAEAAGAQEALLLRAGRLTEGAASNTYVFLDNVLITADTGPEILAGITRELVLQLAEEAGLKVSLRMATEAELHRADEIWVSSSTKELIPVTKLDGKRVGSGSPGPVWQDLFQRFQNKKQEVQA</sequence>
<keyword evidence="19" id="KW-0808">Transferase</keyword>
<comment type="catalytic activity">
    <reaction evidence="14">
        <text>L-leucine + 2-oxoglutarate = 4-methyl-2-oxopentanoate + L-glutamate</text>
        <dbReference type="Rhea" id="RHEA:18321"/>
        <dbReference type="ChEBI" id="CHEBI:16810"/>
        <dbReference type="ChEBI" id="CHEBI:17865"/>
        <dbReference type="ChEBI" id="CHEBI:29985"/>
        <dbReference type="ChEBI" id="CHEBI:57427"/>
        <dbReference type="EC" id="2.6.1.42"/>
    </reaction>
</comment>
<keyword evidence="20" id="KW-1185">Reference proteome</keyword>
<dbReference type="Gene3D" id="3.20.10.10">
    <property type="entry name" value="D-amino Acid Aminotransferase, subunit A, domain 2"/>
    <property type="match status" value="1"/>
</dbReference>
<proteinExistence type="inferred from homology"/>
<gene>
    <name evidence="19" type="ordered locus">Q7C_1170</name>
</gene>
<evidence type="ECO:0000313" key="20">
    <source>
        <dbReference type="Proteomes" id="UP000009145"/>
    </source>
</evidence>
<dbReference type="SUPFAM" id="SSF56752">
    <property type="entry name" value="D-aminoacid aminotransferase-like PLP-dependent enzymes"/>
    <property type="match status" value="1"/>
</dbReference>
<dbReference type="GO" id="GO:0046656">
    <property type="term" value="P:folic acid biosynthetic process"/>
    <property type="evidence" value="ECO:0007669"/>
    <property type="project" value="UniProtKB-KW"/>
</dbReference>
<dbReference type="InterPro" id="IPR036038">
    <property type="entry name" value="Aminotransferase-like"/>
</dbReference>
<evidence type="ECO:0000256" key="7">
    <source>
        <dbReference type="ARBA" id="ARBA00013053"/>
    </source>
</evidence>
<dbReference type="InterPro" id="IPR001544">
    <property type="entry name" value="Aminotrans_IV"/>
</dbReference>
<evidence type="ECO:0000256" key="9">
    <source>
        <dbReference type="ARBA" id="ARBA00022909"/>
    </source>
</evidence>
<dbReference type="GO" id="GO:0005829">
    <property type="term" value="C:cytosol"/>
    <property type="evidence" value="ECO:0007669"/>
    <property type="project" value="TreeGrafter"/>
</dbReference>
<dbReference type="GO" id="GO:0052655">
    <property type="term" value="F:L-valine-2-oxoglutarate transaminase activity"/>
    <property type="evidence" value="ECO:0007669"/>
    <property type="project" value="RHEA"/>
</dbReference>
<keyword evidence="8" id="KW-0663">Pyridoxal phosphate</keyword>
<dbReference type="InterPro" id="IPR043132">
    <property type="entry name" value="BCAT-like_C"/>
</dbReference>
<name>I1YHD2_METFJ</name>
<comment type="catalytic activity">
    <reaction evidence="13">
        <text>L-isoleucine + 2-oxoglutarate = (S)-3-methyl-2-oxopentanoate + L-glutamate</text>
        <dbReference type="Rhea" id="RHEA:24801"/>
        <dbReference type="ChEBI" id="CHEBI:16810"/>
        <dbReference type="ChEBI" id="CHEBI:29985"/>
        <dbReference type="ChEBI" id="CHEBI:35146"/>
        <dbReference type="ChEBI" id="CHEBI:58045"/>
        <dbReference type="EC" id="2.6.1.42"/>
    </reaction>
</comment>
<evidence type="ECO:0000256" key="12">
    <source>
        <dbReference type="ARBA" id="ARBA00048212"/>
    </source>
</evidence>
<comment type="pathway">
    <text evidence="4">Amino-acid biosynthesis; L-valine biosynthesis; L-valine from pyruvate: step 4/4.</text>
</comment>
<evidence type="ECO:0000256" key="6">
    <source>
        <dbReference type="ARBA" id="ARBA00009320"/>
    </source>
</evidence>
<dbReference type="PATRIC" id="fig|754477.3.peg.1150"/>
<comment type="similarity">
    <text evidence="6">Belongs to the class-IV pyridoxal-phosphate-dependent aminotransferase family.</text>
</comment>
<evidence type="ECO:0000256" key="4">
    <source>
        <dbReference type="ARBA" id="ARBA00004931"/>
    </source>
</evidence>
<dbReference type="Gene3D" id="3.30.470.10">
    <property type="match status" value="1"/>
</dbReference>
<evidence type="ECO:0000256" key="15">
    <source>
        <dbReference type="ARBA" id="ARBA00049529"/>
    </source>
</evidence>
<comment type="cofactor">
    <cofactor evidence="1">
        <name>pyridoxal 5'-phosphate</name>
        <dbReference type="ChEBI" id="CHEBI:597326"/>
    </cofactor>
</comment>
<accession>I1YHD2</accession>
<evidence type="ECO:0000256" key="17">
    <source>
        <dbReference type="ARBA" id="ARBA00069174"/>
    </source>
</evidence>
<protein>
    <recommendedName>
        <fullName evidence="17">Aminodeoxychorismate lyase</fullName>
        <ecNumber evidence="7">2.6.1.42</ecNumber>
        <ecNumber evidence="11">4.1.3.38</ecNumber>
    </recommendedName>
    <alternativeName>
        <fullName evidence="18">4-amino-4-deoxychorismate lyase</fullName>
    </alternativeName>
</protein>
<keyword evidence="9" id="KW-0289">Folate biosynthesis</keyword>
<evidence type="ECO:0000256" key="8">
    <source>
        <dbReference type="ARBA" id="ARBA00022898"/>
    </source>
</evidence>
<dbReference type="EC" id="2.6.1.42" evidence="7"/>
<evidence type="ECO:0000256" key="16">
    <source>
        <dbReference type="ARBA" id="ARBA00054027"/>
    </source>
</evidence>
<dbReference type="HOGENOM" id="CLU_020844_4_1_6"/>
<dbReference type="PANTHER" id="PTHR42743:SF11">
    <property type="entry name" value="AMINODEOXYCHORISMATE LYASE"/>
    <property type="match status" value="1"/>
</dbReference>
<evidence type="ECO:0000256" key="14">
    <source>
        <dbReference type="ARBA" id="ARBA00049229"/>
    </source>
</evidence>